<dbReference type="PANTHER" id="PTHR11527">
    <property type="entry name" value="HEAT-SHOCK PROTEIN 20 FAMILY MEMBER"/>
    <property type="match status" value="1"/>
</dbReference>
<gene>
    <name evidence="3" type="ORF">ASZ90_005281</name>
</gene>
<feature type="domain" description="SHSP" evidence="1">
    <location>
        <begin position="38"/>
        <end position="151"/>
    </location>
</feature>
<dbReference type="InterPro" id="IPR007052">
    <property type="entry name" value="CS_dom"/>
</dbReference>
<dbReference type="CDD" id="cd06464">
    <property type="entry name" value="ACD_sHsps-like"/>
    <property type="match status" value="1"/>
</dbReference>
<sequence>MALVRWNPTKELMNIEREFGKLFNTFGSRFGLRDSDDDFENAVWSPLTDISEDNDKYTLSMDIPGVDKKDVKISYKNGSIVVSGERKQESEEKTSKYHRIERAYGKYYREFMLPEKIIEDKIEAKFKDGTLTVIIPKAEEAKPREIDIKVN</sequence>
<accession>A0A0W8FVG4</accession>
<proteinExistence type="predicted"/>
<dbReference type="InterPro" id="IPR031107">
    <property type="entry name" value="Small_HSP"/>
</dbReference>
<dbReference type="Gene3D" id="2.60.40.790">
    <property type="match status" value="1"/>
</dbReference>
<dbReference type="PROSITE" id="PS01031">
    <property type="entry name" value="SHSP"/>
    <property type="match status" value="1"/>
</dbReference>
<dbReference type="Pfam" id="PF00011">
    <property type="entry name" value="HSP20"/>
    <property type="match status" value="1"/>
</dbReference>
<evidence type="ECO:0000313" key="3">
    <source>
        <dbReference type="EMBL" id="KUG24903.1"/>
    </source>
</evidence>
<dbReference type="EMBL" id="LNQE01000801">
    <property type="protein sequence ID" value="KUG24903.1"/>
    <property type="molecule type" value="Genomic_DNA"/>
</dbReference>
<dbReference type="AlphaFoldDB" id="A0A0W8FVG4"/>
<dbReference type="InterPro" id="IPR002068">
    <property type="entry name" value="A-crystallin/Hsp20_dom"/>
</dbReference>
<dbReference type="SUPFAM" id="SSF49764">
    <property type="entry name" value="HSP20-like chaperones"/>
    <property type="match status" value="1"/>
</dbReference>
<protein>
    <submittedName>
        <fullName evidence="3">Heat shock protein hsp20</fullName>
    </submittedName>
</protein>
<reference evidence="3" key="1">
    <citation type="journal article" date="2015" name="Proc. Natl. Acad. Sci. U.S.A.">
        <title>Networks of energetic and metabolic interactions define dynamics in microbial communities.</title>
        <authorList>
            <person name="Embree M."/>
            <person name="Liu J.K."/>
            <person name="Al-Bassam M.M."/>
            <person name="Zengler K."/>
        </authorList>
    </citation>
    <scope>NUCLEOTIDE SEQUENCE</scope>
</reference>
<evidence type="ECO:0000259" key="2">
    <source>
        <dbReference type="PROSITE" id="PS51203"/>
    </source>
</evidence>
<feature type="domain" description="CS" evidence="2">
    <location>
        <begin position="43"/>
        <end position="146"/>
    </location>
</feature>
<dbReference type="PROSITE" id="PS51203">
    <property type="entry name" value="CS"/>
    <property type="match status" value="1"/>
</dbReference>
<comment type="caution">
    <text evidence="3">The sequence shown here is derived from an EMBL/GenBank/DDBJ whole genome shotgun (WGS) entry which is preliminary data.</text>
</comment>
<keyword evidence="3" id="KW-0346">Stress response</keyword>
<name>A0A0W8FVG4_9ZZZZ</name>
<evidence type="ECO:0000259" key="1">
    <source>
        <dbReference type="PROSITE" id="PS01031"/>
    </source>
</evidence>
<organism evidence="3">
    <name type="scientific">hydrocarbon metagenome</name>
    <dbReference type="NCBI Taxonomy" id="938273"/>
    <lineage>
        <taxon>unclassified sequences</taxon>
        <taxon>metagenomes</taxon>
        <taxon>ecological metagenomes</taxon>
    </lineage>
</organism>
<dbReference type="InterPro" id="IPR008978">
    <property type="entry name" value="HSP20-like_chaperone"/>
</dbReference>